<organism evidence="1 2">
    <name type="scientific">Paenibacillus larvae subsp. pulvifaciens</name>
    <dbReference type="NCBI Taxonomy" id="1477"/>
    <lineage>
        <taxon>Bacteria</taxon>
        <taxon>Bacillati</taxon>
        <taxon>Bacillota</taxon>
        <taxon>Bacilli</taxon>
        <taxon>Bacillales</taxon>
        <taxon>Paenibacillaceae</taxon>
        <taxon>Paenibacillus</taxon>
    </lineage>
</organism>
<dbReference type="Proteomes" id="UP000192727">
    <property type="component" value="Plasmid pPLP3"/>
</dbReference>
<accession>A0A1V0UZX9</accession>
<protein>
    <submittedName>
        <fullName evidence="1">Uncharacterized protein</fullName>
    </submittedName>
</protein>
<evidence type="ECO:0000313" key="2">
    <source>
        <dbReference type="Proteomes" id="UP000192727"/>
    </source>
</evidence>
<sequence length="117" mass="13389">MGLDFSHADVRWSYSSFNHFRKKLANQIGVNLHVMKGFASPDAKPISWDTVKDDIVPLLDHSDCDGVLTPEECRKVAPRLRELVSRWPEHDKDKERSLLLAQGMELAASRNEDLEFL</sequence>
<keyword evidence="1" id="KW-0614">Plasmid</keyword>
<dbReference type="EMBL" id="CP020558">
    <property type="protein sequence ID" value="ARF70737.1"/>
    <property type="molecule type" value="Genomic_DNA"/>
</dbReference>
<dbReference type="RefSeq" id="WP_083041718.1">
    <property type="nucleotide sequence ID" value="NZ_CP020558.1"/>
</dbReference>
<reference evidence="1 2" key="1">
    <citation type="submission" date="2017-03" db="EMBL/GenBank/DDBJ databases">
        <title>Paenibacillus larvae genome sequencing.</title>
        <authorList>
            <person name="Dingman D.W."/>
        </authorList>
    </citation>
    <scope>NUCLEOTIDE SEQUENCE [LARGE SCALE GENOMIC DNA]</scope>
    <source>
        <strain evidence="1 2">SAG 10367</strain>
        <plasmid evidence="2">pplp3</plasmid>
    </source>
</reference>
<geneLocation type="plasmid" evidence="2">
    <name>pplp3</name>
</geneLocation>
<name>A0A1V0UZX9_9BACL</name>
<gene>
    <name evidence="1" type="ORF">B7C51_25020</name>
</gene>
<evidence type="ECO:0000313" key="1">
    <source>
        <dbReference type="EMBL" id="ARF70737.1"/>
    </source>
</evidence>
<dbReference type="AlphaFoldDB" id="A0A1V0UZX9"/>
<proteinExistence type="predicted"/>